<gene>
    <name evidence="2" type="ORF">GPM918_LOCUS27778</name>
    <name evidence="3" type="ORF">SRO942_LOCUS28167</name>
</gene>
<protein>
    <recommendedName>
        <fullName evidence="5">Selenoprotein O</fullName>
    </recommendedName>
</protein>
<proteinExistence type="predicted"/>
<feature type="region of interest" description="Disordered" evidence="1">
    <location>
        <begin position="89"/>
        <end position="115"/>
    </location>
</feature>
<accession>A0A815CMH2</accession>
<dbReference type="OrthoDB" id="10254721at2759"/>
<sequence length="145" mass="16999">MTSSQKHDDDWKQWQQWLDLYVERLKKEIDGNSTDIAQLNKKRLQIMRENNPRIVLRNYLAQRAIEQAEKGDYSEVRNLLEELKYPYDGKDKDDIELQKPDERTQGGEQAQAITDPTEKCYTGACLKPNLYESRPPSNAARIRVT</sequence>
<name>A0A815CMH2_9BILA</name>
<organism evidence="2 4">
    <name type="scientific">Didymodactylos carnosus</name>
    <dbReference type="NCBI Taxonomy" id="1234261"/>
    <lineage>
        <taxon>Eukaryota</taxon>
        <taxon>Metazoa</taxon>
        <taxon>Spiralia</taxon>
        <taxon>Gnathifera</taxon>
        <taxon>Rotifera</taxon>
        <taxon>Eurotatoria</taxon>
        <taxon>Bdelloidea</taxon>
        <taxon>Philodinida</taxon>
        <taxon>Philodinidae</taxon>
        <taxon>Didymodactylos</taxon>
    </lineage>
</organism>
<evidence type="ECO:0000313" key="4">
    <source>
        <dbReference type="Proteomes" id="UP000663829"/>
    </source>
</evidence>
<dbReference type="AlphaFoldDB" id="A0A815CMH2"/>
<evidence type="ECO:0000256" key="1">
    <source>
        <dbReference type="SAM" id="MobiDB-lite"/>
    </source>
</evidence>
<keyword evidence="4" id="KW-1185">Reference proteome</keyword>
<dbReference type="Proteomes" id="UP000663829">
    <property type="component" value="Unassembled WGS sequence"/>
</dbReference>
<reference evidence="2" key="1">
    <citation type="submission" date="2021-02" db="EMBL/GenBank/DDBJ databases">
        <authorList>
            <person name="Nowell W R."/>
        </authorList>
    </citation>
    <scope>NUCLEOTIDE SEQUENCE</scope>
</reference>
<evidence type="ECO:0000313" key="3">
    <source>
        <dbReference type="EMBL" id="CAF4085850.1"/>
    </source>
</evidence>
<feature type="compositionally biased region" description="Basic and acidic residues" evidence="1">
    <location>
        <begin position="89"/>
        <end position="105"/>
    </location>
</feature>
<dbReference type="EMBL" id="CAJNOQ010011812">
    <property type="protein sequence ID" value="CAF1285708.1"/>
    <property type="molecule type" value="Genomic_DNA"/>
</dbReference>
<dbReference type="EMBL" id="CAJOBC010030053">
    <property type="protein sequence ID" value="CAF4085850.1"/>
    <property type="molecule type" value="Genomic_DNA"/>
</dbReference>
<comment type="caution">
    <text evidence="2">The sequence shown here is derived from an EMBL/GenBank/DDBJ whole genome shotgun (WGS) entry which is preliminary data.</text>
</comment>
<evidence type="ECO:0008006" key="5">
    <source>
        <dbReference type="Google" id="ProtNLM"/>
    </source>
</evidence>
<dbReference type="Proteomes" id="UP000681722">
    <property type="component" value="Unassembled WGS sequence"/>
</dbReference>
<evidence type="ECO:0000313" key="2">
    <source>
        <dbReference type="EMBL" id="CAF1285708.1"/>
    </source>
</evidence>
<dbReference type="PANTHER" id="PTHR12153">
    <property type="entry name" value="SELENOPROTEIN O"/>
    <property type="match status" value="1"/>
</dbReference>
<dbReference type="PANTHER" id="PTHR12153:SF15">
    <property type="entry name" value="PROTEIN ADENYLYLTRANSFERASE SELO, MITOCHONDRIAL"/>
    <property type="match status" value="1"/>
</dbReference>